<evidence type="ECO:0000256" key="1">
    <source>
        <dbReference type="SAM" id="MobiDB-lite"/>
    </source>
</evidence>
<feature type="compositionally biased region" description="Basic residues" evidence="1">
    <location>
        <begin position="116"/>
        <end position="129"/>
    </location>
</feature>
<organism evidence="2 3">
    <name type="scientific">Cladophialophora chaetospira</name>
    <dbReference type="NCBI Taxonomy" id="386627"/>
    <lineage>
        <taxon>Eukaryota</taxon>
        <taxon>Fungi</taxon>
        <taxon>Dikarya</taxon>
        <taxon>Ascomycota</taxon>
        <taxon>Pezizomycotina</taxon>
        <taxon>Eurotiomycetes</taxon>
        <taxon>Chaetothyriomycetidae</taxon>
        <taxon>Chaetothyriales</taxon>
        <taxon>Herpotrichiellaceae</taxon>
        <taxon>Cladophialophora</taxon>
    </lineage>
</organism>
<feature type="compositionally biased region" description="Low complexity" evidence="1">
    <location>
        <begin position="615"/>
        <end position="632"/>
    </location>
</feature>
<feature type="region of interest" description="Disordered" evidence="1">
    <location>
        <begin position="414"/>
        <end position="441"/>
    </location>
</feature>
<feature type="region of interest" description="Disordered" evidence="1">
    <location>
        <begin position="597"/>
        <end position="638"/>
    </location>
</feature>
<feature type="region of interest" description="Disordered" evidence="1">
    <location>
        <begin position="114"/>
        <end position="150"/>
    </location>
</feature>
<dbReference type="EMBL" id="JAPDRK010000005">
    <property type="protein sequence ID" value="KAJ9612003.1"/>
    <property type="molecule type" value="Genomic_DNA"/>
</dbReference>
<proteinExistence type="predicted"/>
<evidence type="ECO:0000313" key="2">
    <source>
        <dbReference type="EMBL" id="KAJ9612003.1"/>
    </source>
</evidence>
<feature type="compositionally biased region" description="Acidic residues" evidence="1">
    <location>
        <begin position="414"/>
        <end position="423"/>
    </location>
</feature>
<feature type="region of interest" description="Disordered" evidence="1">
    <location>
        <begin position="64"/>
        <end position="98"/>
    </location>
</feature>
<name>A0AA39CL88_9EURO</name>
<accession>A0AA39CL88</accession>
<evidence type="ECO:0000313" key="3">
    <source>
        <dbReference type="Proteomes" id="UP001172673"/>
    </source>
</evidence>
<protein>
    <submittedName>
        <fullName evidence="2">Uncharacterized protein</fullName>
    </submittedName>
</protein>
<gene>
    <name evidence="2" type="ORF">H2200_003598</name>
</gene>
<dbReference type="AlphaFoldDB" id="A0AA39CL88"/>
<reference evidence="2" key="1">
    <citation type="submission" date="2022-10" db="EMBL/GenBank/DDBJ databases">
        <title>Culturing micro-colonial fungi from biological soil crusts in the Mojave desert and describing Neophaeococcomyces mojavensis, and introducing the new genera and species Taxawa tesnikishii.</title>
        <authorList>
            <person name="Kurbessoian T."/>
            <person name="Stajich J.E."/>
        </authorList>
    </citation>
    <scope>NUCLEOTIDE SEQUENCE</scope>
    <source>
        <strain evidence="2">TK_41</strain>
    </source>
</reference>
<dbReference type="Proteomes" id="UP001172673">
    <property type="component" value="Unassembled WGS sequence"/>
</dbReference>
<keyword evidence="3" id="KW-1185">Reference proteome</keyword>
<comment type="caution">
    <text evidence="2">The sequence shown here is derived from an EMBL/GenBank/DDBJ whole genome shotgun (WGS) entry which is preliminary data.</text>
</comment>
<sequence length="788" mass="86783">MSFSCPYSHVPYSKWRLDVLWALFKPSEGSIRRIYLPRERAIRSNHNRHYSASAYRLVQRSKNTLNSQHAARIGPSKGGQSSQENAGQPKPFNPNSPEGREALLKLLAELQAVGQKAHRSRTAQKRLKLKAREDEESPYSPAPEELTEEDRHASVRLIKDLLESEIEVAVASYETQKPSIVRETILGPQSYKQEPEMRPTREDLDCGIPPASATRDRPSNLESPVFSWIAGQVRREAEEKRLATGFLPLASLNIGKPGQVRRKAEGKRLTTQSLPRANLAIDTPPASRKEDGPSIPESPVFSWIAANVEKRLQAKITPSDHHNHILKNNPWAKILASAIRACQGSGARLPAGLLLDIGYFKNPVDEKIYLMPANLANLDALEAKMAQELADLTASVPSVDGDEGQPTQSKEIAESFETDELEEPVSPGKSHTKDRKGIRTQSRLLSNQTWLNFVTNAVTQPSKKALSSSAPSSRESVAGEVSKLVHYDGREGMSTAHHYLQNKRRFDAGVTGKADEGKRVFTLNKLQWQPDMPSRIVHIMRQRILAALRALVDAEAASKAQDLHYLPSAVLSLPVPASGKFTGDELQRQSVTSISNASASKLSSRGIGNGDQADDSVTSDSSTAPDPDLSTSVEASVSAPARPTYHRLGHPDWLPGSILLYTGPNKPSFPRPSTIPPLPSGNPLTPPMIAVADTYRFPIFSIYRLFSHPPDTPSHHADQDRAELDQLLAQHAIFRSSDSTGVSSTAPVAHLLLVRSLQGPARVVIEEIWRLWQYLGGENMDVEYSEEE</sequence>